<keyword evidence="2" id="KW-1185">Reference proteome</keyword>
<protein>
    <submittedName>
        <fullName evidence="1">Uncharacterized protein</fullName>
    </submittedName>
</protein>
<organism evidence="1 2">
    <name type="scientific">[Torrubiella] hemipterigena</name>
    <dbReference type="NCBI Taxonomy" id="1531966"/>
    <lineage>
        <taxon>Eukaryota</taxon>
        <taxon>Fungi</taxon>
        <taxon>Dikarya</taxon>
        <taxon>Ascomycota</taxon>
        <taxon>Pezizomycotina</taxon>
        <taxon>Sordariomycetes</taxon>
        <taxon>Hypocreomycetidae</taxon>
        <taxon>Hypocreales</taxon>
        <taxon>Clavicipitaceae</taxon>
        <taxon>Clavicipitaceae incertae sedis</taxon>
        <taxon>'Torrubiella' clade</taxon>
    </lineage>
</organism>
<dbReference type="AlphaFoldDB" id="A0A0A1ST07"/>
<dbReference type="HOGENOM" id="CLU_1983119_0_0_1"/>
<evidence type="ECO:0000313" key="1">
    <source>
        <dbReference type="EMBL" id="CEJ84855.1"/>
    </source>
</evidence>
<proteinExistence type="predicted"/>
<dbReference type="Proteomes" id="UP000039046">
    <property type="component" value="Unassembled WGS sequence"/>
</dbReference>
<name>A0A0A1ST07_9HYPO</name>
<dbReference type="EMBL" id="CDHN01000002">
    <property type="protein sequence ID" value="CEJ84855.1"/>
    <property type="molecule type" value="Genomic_DNA"/>
</dbReference>
<accession>A0A0A1ST07</accession>
<sequence length="126" mass="14471">MPRKVPVKEFSRQCTIYMTVGLDDSGLQARYLRKRREKTGQVSAVSSRYSPAVPKVQVYKAVFTRDALPETYWQRQKCGATHWAQGTDNTGLLRVMQSAPGTKYWSSPPTNGAKRDWRRYTLARLQ</sequence>
<evidence type="ECO:0000313" key="2">
    <source>
        <dbReference type="Proteomes" id="UP000039046"/>
    </source>
</evidence>
<gene>
    <name evidence="1" type="ORF">VHEMI03597</name>
</gene>
<reference evidence="1 2" key="1">
    <citation type="journal article" date="2015" name="Genome Announc.">
        <title>Draft Genome Sequence and Gene Annotation of the Entomopathogenic Fungus Verticillium hemipterigenum.</title>
        <authorList>
            <person name="Horn F."/>
            <person name="Habel A."/>
            <person name="Scharf D.H."/>
            <person name="Dworschak J."/>
            <person name="Brakhage A.A."/>
            <person name="Guthke R."/>
            <person name="Hertweck C."/>
            <person name="Linde J."/>
        </authorList>
    </citation>
    <scope>NUCLEOTIDE SEQUENCE [LARGE SCALE GENOMIC DNA]</scope>
</reference>